<dbReference type="CDD" id="cd02503">
    <property type="entry name" value="MobA"/>
    <property type="match status" value="1"/>
</dbReference>
<dbReference type="GO" id="GO:0016779">
    <property type="term" value="F:nucleotidyltransferase activity"/>
    <property type="evidence" value="ECO:0007669"/>
    <property type="project" value="UniProtKB-KW"/>
</dbReference>
<dbReference type="Gene3D" id="3.90.550.10">
    <property type="entry name" value="Spore Coat Polysaccharide Biosynthesis Protein SpsA, Chain A"/>
    <property type="match status" value="1"/>
</dbReference>
<dbReference type="InterPro" id="IPR013482">
    <property type="entry name" value="Molybde_CF_guanTrfase"/>
</dbReference>
<keyword evidence="1 8" id="KW-0963">Cytoplasm</keyword>
<feature type="binding site" evidence="8">
    <location>
        <position position="122"/>
    </location>
    <ligand>
        <name>Mg(2+)</name>
        <dbReference type="ChEBI" id="CHEBI:18420"/>
    </ligand>
</feature>
<keyword evidence="4 8" id="KW-0547">Nucleotide-binding</keyword>
<keyword evidence="2 8" id="KW-0808">Transferase</keyword>
<comment type="catalytic activity">
    <reaction evidence="8">
        <text>Mo-molybdopterin + GTP + H(+) = Mo-molybdopterin guanine dinucleotide + diphosphate</text>
        <dbReference type="Rhea" id="RHEA:34243"/>
        <dbReference type="ChEBI" id="CHEBI:15378"/>
        <dbReference type="ChEBI" id="CHEBI:33019"/>
        <dbReference type="ChEBI" id="CHEBI:37565"/>
        <dbReference type="ChEBI" id="CHEBI:71302"/>
        <dbReference type="ChEBI" id="CHEBI:71310"/>
        <dbReference type="EC" id="2.7.7.77"/>
    </reaction>
</comment>
<evidence type="ECO:0000313" key="10">
    <source>
        <dbReference type="EMBL" id="MFD1426371.1"/>
    </source>
</evidence>
<dbReference type="InterPro" id="IPR029044">
    <property type="entry name" value="Nucleotide-diphossugar_trans"/>
</dbReference>
<dbReference type="InterPro" id="IPR025877">
    <property type="entry name" value="MobA-like_NTP_Trfase"/>
</dbReference>
<evidence type="ECO:0000256" key="5">
    <source>
        <dbReference type="ARBA" id="ARBA00022842"/>
    </source>
</evidence>
<feature type="binding site" evidence="8">
    <location>
        <position position="47"/>
    </location>
    <ligand>
        <name>GTP</name>
        <dbReference type="ChEBI" id="CHEBI:37565"/>
    </ligand>
</feature>
<feature type="domain" description="MobA-like NTP transferase" evidence="9">
    <location>
        <begin position="33"/>
        <end position="180"/>
    </location>
</feature>
<feature type="binding site" evidence="8">
    <location>
        <position position="93"/>
    </location>
    <ligand>
        <name>GTP</name>
        <dbReference type="ChEBI" id="CHEBI:37565"/>
    </ligand>
</feature>
<proteinExistence type="inferred from homology"/>
<comment type="function">
    <text evidence="8">Transfers a GMP moiety from GTP to Mo-molybdopterin (Mo-MPT) cofactor (Moco or molybdenum cofactor) to form Mo-molybdopterin guanine dinucleotide (Mo-MGD) cofactor.</text>
</comment>
<gene>
    <name evidence="8" type="primary">mobA</name>
    <name evidence="10" type="ORF">ACFQ4Y_05400</name>
</gene>
<evidence type="ECO:0000256" key="1">
    <source>
        <dbReference type="ARBA" id="ARBA00022490"/>
    </source>
</evidence>
<dbReference type="HAMAP" id="MF_00316">
    <property type="entry name" value="MobA"/>
    <property type="match status" value="1"/>
</dbReference>
<keyword evidence="6 8" id="KW-0342">GTP-binding</keyword>
<evidence type="ECO:0000256" key="2">
    <source>
        <dbReference type="ARBA" id="ARBA00022679"/>
    </source>
</evidence>
<dbReference type="EC" id="2.7.7.77" evidence="8"/>
<dbReference type="SUPFAM" id="SSF53448">
    <property type="entry name" value="Nucleotide-diphospho-sugar transferases"/>
    <property type="match status" value="1"/>
</dbReference>
<dbReference type="PANTHER" id="PTHR19136">
    <property type="entry name" value="MOLYBDENUM COFACTOR GUANYLYLTRANSFERASE"/>
    <property type="match status" value="1"/>
</dbReference>
<comment type="domain">
    <text evidence="8">The N-terminal domain determines nucleotide recognition and specific binding, while the C-terminal domain determines the specific binding to the target protein.</text>
</comment>
<dbReference type="EMBL" id="JBHTNU010000004">
    <property type="protein sequence ID" value="MFD1426371.1"/>
    <property type="molecule type" value="Genomic_DNA"/>
</dbReference>
<comment type="cofactor">
    <cofactor evidence="8">
        <name>Mg(2+)</name>
        <dbReference type="ChEBI" id="CHEBI:18420"/>
    </cofactor>
</comment>
<evidence type="ECO:0000256" key="3">
    <source>
        <dbReference type="ARBA" id="ARBA00022723"/>
    </source>
</evidence>
<keyword evidence="5 8" id="KW-0460">Magnesium</keyword>
<keyword evidence="3 8" id="KW-0479">Metal-binding</keyword>
<dbReference type="Pfam" id="PF12804">
    <property type="entry name" value="NTP_transf_3"/>
    <property type="match status" value="1"/>
</dbReference>
<evidence type="ECO:0000259" key="9">
    <source>
        <dbReference type="Pfam" id="PF12804"/>
    </source>
</evidence>
<keyword evidence="7 8" id="KW-0501">Molybdenum cofactor biosynthesis</keyword>
<comment type="caution">
    <text evidence="8">Lacks conserved residue(s) required for the propagation of feature annotation.</text>
</comment>
<protein>
    <recommendedName>
        <fullName evidence="8">Probable molybdenum cofactor guanylyltransferase</fullName>
        <shortName evidence="8">MoCo guanylyltransferase</shortName>
        <ecNumber evidence="8">2.7.7.77</ecNumber>
    </recommendedName>
    <alternativeName>
        <fullName evidence="8">GTP:molybdopterin guanylyltransferase</fullName>
    </alternativeName>
    <alternativeName>
        <fullName evidence="8">Mo-MPT guanylyltransferase</fullName>
    </alternativeName>
    <alternativeName>
        <fullName evidence="8">Molybdopterin guanylyltransferase</fullName>
    </alternativeName>
    <alternativeName>
        <fullName evidence="8">Molybdopterin-guanine dinucleotide synthase</fullName>
        <shortName evidence="8">MGD synthase</shortName>
    </alternativeName>
</protein>
<keyword evidence="10" id="KW-0548">Nucleotidyltransferase</keyword>
<evidence type="ECO:0000256" key="4">
    <source>
        <dbReference type="ARBA" id="ARBA00022741"/>
    </source>
</evidence>
<evidence type="ECO:0000256" key="7">
    <source>
        <dbReference type="ARBA" id="ARBA00023150"/>
    </source>
</evidence>
<sequence>MTNWLGRSWITYSKKVQTPEKKMTDGVQTAGLIILAGGQSRRMGRDKALLPLAGEKMVMRTIRRLSPQGEWVVLISSNQPEKFAGFQAPVVPDQLRGAGPLAGIHACLRRSPCELNLVTACDLPFVSAKIARQLLAWADTGTWDAVVPVDGERMHPLFAVYHRRCHKQLEVFLKGGGRRVGDFLKEVETRYVSGPFPEGVFFNMNRPEDYREAIAREEGDLE</sequence>
<evidence type="ECO:0000313" key="11">
    <source>
        <dbReference type="Proteomes" id="UP001597282"/>
    </source>
</evidence>
<evidence type="ECO:0000256" key="6">
    <source>
        <dbReference type="ARBA" id="ARBA00023134"/>
    </source>
</evidence>
<dbReference type="RefSeq" id="WP_380163407.1">
    <property type="nucleotide sequence ID" value="NZ_JBHTNU010000004.1"/>
</dbReference>
<name>A0ABW4C8U0_9BACL</name>
<reference evidence="11" key="1">
    <citation type="journal article" date="2019" name="Int. J. Syst. Evol. Microbiol.">
        <title>The Global Catalogue of Microorganisms (GCM) 10K type strain sequencing project: providing services to taxonomists for standard genome sequencing and annotation.</title>
        <authorList>
            <consortium name="The Broad Institute Genomics Platform"/>
            <consortium name="The Broad Institute Genome Sequencing Center for Infectious Disease"/>
            <person name="Wu L."/>
            <person name="Ma J."/>
        </authorList>
    </citation>
    <scope>NUCLEOTIDE SEQUENCE [LARGE SCALE GENOMIC DNA]</scope>
    <source>
        <strain evidence="11">S1</strain>
    </source>
</reference>
<dbReference type="PANTHER" id="PTHR19136:SF81">
    <property type="entry name" value="MOLYBDENUM COFACTOR GUANYLYLTRANSFERASE"/>
    <property type="match status" value="1"/>
</dbReference>
<organism evidence="10 11">
    <name type="scientific">Kroppenstedtia sanguinis</name>
    <dbReference type="NCBI Taxonomy" id="1380684"/>
    <lineage>
        <taxon>Bacteria</taxon>
        <taxon>Bacillati</taxon>
        <taxon>Bacillota</taxon>
        <taxon>Bacilli</taxon>
        <taxon>Bacillales</taxon>
        <taxon>Thermoactinomycetaceae</taxon>
        <taxon>Kroppenstedtia</taxon>
    </lineage>
</organism>
<feature type="binding site" evidence="8">
    <location>
        <position position="122"/>
    </location>
    <ligand>
        <name>GTP</name>
        <dbReference type="ChEBI" id="CHEBI:37565"/>
    </ligand>
</feature>
<accession>A0ABW4C8U0</accession>
<keyword evidence="11" id="KW-1185">Reference proteome</keyword>
<comment type="caution">
    <text evidence="10">The sequence shown here is derived from an EMBL/GenBank/DDBJ whole genome shotgun (WGS) entry which is preliminary data.</text>
</comment>
<comment type="subcellular location">
    <subcellularLocation>
        <location evidence="8">Cytoplasm</location>
    </subcellularLocation>
</comment>
<feature type="binding site" evidence="8">
    <location>
        <begin position="35"/>
        <end position="37"/>
    </location>
    <ligand>
        <name>GTP</name>
        <dbReference type="ChEBI" id="CHEBI:37565"/>
    </ligand>
</feature>
<comment type="similarity">
    <text evidence="8">Belongs to the MobA family.</text>
</comment>
<dbReference type="Proteomes" id="UP001597282">
    <property type="component" value="Unassembled WGS sequence"/>
</dbReference>
<evidence type="ECO:0000256" key="8">
    <source>
        <dbReference type="HAMAP-Rule" id="MF_00316"/>
    </source>
</evidence>